<protein>
    <submittedName>
        <fullName evidence="1">Uncharacterized protein</fullName>
    </submittedName>
</protein>
<dbReference type="EMBL" id="JAPDGR010000161">
    <property type="protein sequence ID" value="KAJ2994689.1"/>
    <property type="molecule type" value="Genomic_DNA"/>
</dbReference>
<gene>
    <name evidence="1" type="ORF">NUW58_g1486</name>
</gene>
<evidence type="ECO:0000313" key="2">
    <source>
        <dbReference type="Proteomes" id="UP001143856"/>
    </source>
</evidence>
<sequence>MSFGGLRRINADSTWRNELSIRRTTSKPAAYGSLKPGGSSADDLSDPIGPLGLNLLYSPPQPIADIVFVHGLGGGSRKTWSKTESLNQYWPKEWLPKDAAFENVRIQSFGYNSDWAKSKDNCLNLHHFGKALLGHLATSPSILSFNTPIILVGHSMGGLVMKKAYILARQDATYETLANRVHSMYFLATPHKGSDSARLLKNILQATALSRDYVGDLEKGSAALRIINDEFRQYSREVSLWSFYETEKLNIGVLGVLIVDPESATLGYPDEKQMPMNADHRSICKFEAPSDPNYIVLRNALAATVNAVRDSASITDTQLSHQQLAELKSNLAVRYSVEEDLDSLNDSRLPGTCEWVLGKKKFLDWRDSNASAPIIWLAGKPASGKSTLASYVVKYLRSLDFCCCYFFFKHSDRSKQRLASCLRSIAFQLAERSTQIRQKLLQLSKEGVQLDSDNPRTIWRSLFVSGIFKVTSLRQYWIIDGLDECSDIADFFEPMLSKLSNGEQLRILITSRETADLRNRFLQLGDGRVATEAIEIDDTRLDIRLLVEAKARALPVGDDGQRASLVNRILEKSMGSFLWTSLVLKELAASYSEEDMNQILEEVPRDMEPLYERTLDTMSQVVRGKDLMRAILIWTTCALRPLTVSELGAALQIHIQDTFPQLEYSITALCGQLVVVDKSKKVQIVHETAKEYLLSGTTSEFGVDKTQGHTDLARACLKYLICEEMKPPRTSRRVRTADLTTRRSVFSLYACHSVFRHLSKANPSDIEVYTLVCQFLNSNILSWIEAIASKNDLMPLIRASKHLRAYYQNCVMEHSPLRRGMSSIKEWAFDLMRIAAKFSRVLVTYSTAIYSLILPLCPRGSAIHQIATTGRKLSVIGLSNMYWDDRLTSIEYQRSQPTVACHGDDFFAVGLTDGLIYLYHSNSCQEYKVLRHGESIRFLYARQKTDLLASCGIKSVRVWNIRTGNIVFSAQAPPRPIAMIFDGGTLLIASAKNMIMSWDIDSDFLPQLDRPWSSLSGDLRRQPCAITLSTSHRILAVAYSGLPIILWDLDEDSCYGTCGKKMPDGETSTHMVSSMVFNPISTIELLAVSYLDGELALLDPFGDLELARLRANCHTLAASPDGRLLAGGAGSGVIHIYEFETLKLLYRVKASELFIKQLEFSRDGLQLLDIRGPQCNVWEPAVLLGDYSGDDSSEGTTASVVEATTTGSRIKISVVALHAKEQVAFCGRDDGSVALFSLKTASLIRVIYTHKSPVKFLIWWERQKCIMSVDLSNMITAKGIPEVANPNTNRDISLFQSRLQTSSSIIQILQSEITSQFIVSTRESDHLWSIDGQEKDARQYNGSTGIRMWAQHPLSQAHVICVDSDTVRVFAWSDWAHISTSPISINLASLQLKAVRTQLSKLKTQSLLLELSELNGSARTCGLRLLDISKLSYTTDSPPGDATLLSRSEETRDDTNILAPTLGPQISALGANIAHVIQLSNQGHLLFLDKQSWISSVDITALGQGAVSYSRHFFVPHEWLSGSRSMVITVSQREIIVARNEDLVVIKGGLDFAEKVNIDVRDTKVTKPYVPIGS</sequence>
<name>A0ACC1PK32_9PEZI</name>
<organism evidence="1 2">
    <name type="scientific">Xylaria curta</name>
    <dbReference type="NCBI Taxonomy" id="42375"/>
    <lineage>
        <taxon>Eukaryota</taxon>
        <taxon>Fungi</taxon>
        <taxon>Dikarya</taxon>
        <taxon>Ascomycota</taxon>
        <taxon>Pezizomycotina</taxon>
        <taxon>Sordariomycetes</taxon>
        <taxon>Xylariomycetidae</taxon>
        <taxon>Xylariales</taxon>
        <taxon>Xylariaceae</taxon>
        <taxon>Xylaria</taxon>
    </lineage>
</organism>
<comment type="caution">
    <text evidence="1">The sequence shown here is derived from an EMBL/GenBank/DDBJ whole genome shotgun (WGS) entry which is preliminary data.</text>
</comment>
<proteinExistence type="predicted"/>
<accession>A0ACC1PK32</accession>
<reference evidence="1" key="1">
    <citation type="submission" date="2022-10" db="EMBL/GenBank/DDBJ databases">
        <title>Genome Sequence of Xylaria curta.</title>
        <authorList>
            <person name="Buettner E."/>
        </authorList>
    </citation>
    <scope>NUCLEOTIDE SEQUENCE</scope>
    <source>
        <strain evidence="1">Babe10</strain>
    </source>
</reference>
<keyword evidence="2" id="KW-1185">Reference proteome</keyword>
<dbReference type="Proteomes" id="UP001143856">
    <property type="component" value="Unassembled WGS sequence"/>
</dbReference>
<evidence type="ECO:0000313" key="1">
    <source>
        <dbReference type="EMBL" id="KAJ2994689.1"/>
    </source>
</evidence>